<keyword evidence="3" id="KW-0804">Transcription</keyword>
<keyword evidence="7" id="KW-1185">Reference proteome</keyword>
<evidence type="ECO:0000256" key="3">
    <source>
        <dbReference type="ARBA" id="ARBA00023163"/>
    </source>
</evidence>
<keyword evidence="1" id="KW-0805">Transcription regulation</keyword>
<name>A0A1H9WGE6_9ACTN</name>
<reference evidence="7" key="1">
    <citation type="submission" date="2016-10" db="EMBL/GenBank/DDBJ databases">
        <authorList>
            <person name="Varghese N."/>
            <person name="Submissions S."/>
        </authorList>
    </citation>
    <scope>NUCLEOTIDE SEQUENCE [LARGE SCALE GENOMIC DNA]</scope>
    <source>
        <strain evidence="7">CGMCC 4.6825</strain>
    </source>
</reference>
<dbReference type="Pfam" id="PF12840">
    <property type="entry name" value="HTH_20"/>
    <property type="match status" value="1"/>
</dbReference>
<feature type="compositionally biased region" description="Basic and acidic residues" evidence="4">
    <location>
        <begin position="1"/>
        <end position="11"/>
    </location>
</feature>
<feature type="region of interest" description="Disordered" evidence="4">
    <location>
        <begin position="1"/>
        <end position="23"/>
    </location>
</feature>
<keyword evidence="2" id="KW-0238">DNA-binding</keyword>
<feature type="domain" description="HTH arsR-type" evidence="5">
    <location>
        <begin position="23"/>
        <end position="118"/>
    </location>
</feature>
<evidence type="ECO:0000256" key="2">
    <source>
        <dbReference type="ARBA" id="ARBA00023125"/>
    </source>
</evidence>
<dbReference type="AlphaFoldDB" id="A0A1H9WGE6"/>
<dbReference type="Proteomes" id="UP000182841">
    <property type="component" value="Unassembled WGS sequence"/>
</dbReference>
<protein>
    <submittedName>
        <fullName evidence="6">Helix-turn-helix domain-containing protein</fullName>
    </submittedName>
</protein>
<evidence type="ECO:0000313" key="6">
    <source>
        <dbReference type="EMBL" id="SES33006.1"/>
    </source>
</evidence>
<dbReference type="GO" id="GO:0003700">
    <property type="term" value="F:DNA-binding transcription factor activity"/>
    <property type="evidence" value="ECO:0007669"/>
    <property type="project" value="InterPro"/>
</dbReference>
<dbReference type="EMBL" id="FOGO01000017">
    <property type="protein sequence ID" value="SES33006.1"/>
    <property type="molecule type" value="Genomic_DNA"/>
</dbReference>
<evidence type="ECO:0000259" key="5">
    <source>
        <dbReference type="SMART" id="SM00418"/>
    </source>
</evidence>
<dbReference type="Gene3D" id="1.10.10.10">
    <property type="entry name" value="Winged helix-like DNA-binding domain superfamily/Winged helix DNA-binding domain"/>
    <property type="match status" value="1"/>
</dbReference>
<dbReference type="OrthoDB" id="7945987at2"/>
<dbReference type="SUPFAM" id="SSF46785">
    <property type="entry name" value="Winged helix' DNA-binding domain"/>
    <property type="match status" value="1"/>
</dbReference>
<evidence type="ECO:0000256" key="4">
    <source>
        <dbReference type="SAM" id="MobiDB-lite"/>
    </source>
</evidence>
<dbReference type="STRING" id="943816.AN217_16200"/>
<organism evidence="6 7">
    <name type="scientific">Streptomyces qinglanensis</name>
    <dbReference type="NCBI Taxonomy" id="943816"/>
    <lineage>
        <taxon>Bacteria</taxon>
        <taxon>Bacillati</taxon>
        <taxon>Actinomycetota</taxon>
        <taxon>Actinomycetes</taxon>
        <taxon>Kitasatosporales</taxon>
        <taxon>Streptomycetaceae</taxon>
        <taxon>Streptomyces</taxon>
    </lineage>
</organism>
<dbReference type="GO" id="GO:0003677">
    <property type="term" value="F:DNA binding"/>
    <property type="evidence" value="ECO:0007669"/>
    <property type="project" value="UniProtKB-KW"/>
</dbReference>
<accession>A0A1H9WGE6</accession>
<dbReference type="PANTHER" id="PTHR43132">
    <property type="entry name" value="ARSENICAL RESISTANCE OPERON REPRESSOR ARSR-RELATED"/>
    <property type="match status" value="1"/>
</dbReference>
<dbReference type="PANTHER" id="PTHR43132:SF2">
    <property type="entry name" value="ARSENICAL RESISTANCE OPERON REPRESSOR ARSR-RELATED"/>
    <property type="match status" value="1"/>
</dbReference>
<dbReference type="InterPro" id="IPR036390">
    <property type="entry name" value="WH_DNA-bd_sf"/>
</dbReference>
<dbReference type="InterPro" id="IPR051011">
    <property type="entry name" value="Metal_resp_trans_reg"/>
</dbReference>
<dbReference type="SMART" id="SM00418">
    <property type="entry name" value="HTH_ARSR"/>
    <property type="match status" value="1"/>
</dbReference>
<dbReference type="InterPro" id="IPR036388">
    <property type="entry name" value="WH-like_DNA-bd_sf"/>
</dbReference>
<dbReference type="InterPro" id="IPR001845">
    <property type="entry name" value="HTH_ArsR_DNA-bd_dom"/>
</dbReference>
<sequence>MTESPHQDRTAPHQGQRTVSDPATLKALAHPLRLRILRRLATAGPATATALAAVLDQNTGTLSYHLRQLERAGLVEDDPHHTTNGRERWWRGVRGTEVRRPPRSDLSAAERVAVEELDRAHLQEDIDLVRRHADRPAEEDEWAPGSRSTLHLTQEELREFHDAYLELLQRFRRHRTEAGPDTRPVAVRWFGIPLDDPRD</sequence>
<evidence type="ECO:0000256" key="1">
    <source>
        <dbReference type="ARBA" id="ARBA00023015"/>
    </source>
</evidence>
<evidence type="ECO:0000313" key="7">
    <source>
        <dbReference type="Proteomes" id="UP000182841"/>
    </source>
</evidence>
<gene>
    <name evidence="6" type="ORF">SAMN05421870_117142</name>
</gene>
<dbReference type="RefSeq" id="WP_075003149.1">
    <property type="nucleotide sequence ID" value="NZ_FOGO01000017.1"/>
</dbReference>
<dbReference type="PRINTS" id="PR00778">
    <property type="entry name" value="HTHARSR"/>
</dbReference>
<proteinExistence type="predicted"/>